<evidence type="ECO:0000259" key="1">
    <source>
        <dbReference type="Pfam" id="PF01636"/>
    </source>
</evidence>
<dbReference type="GO" id="GO:0016301">
    <property type="term" value="F:kinase activity"/>
    <property type="evidence" value="ECO:0007669"/>
    <property type="project" value="UniProtKB-KW"/>
</dbReference>
<proteinExistence type="predicted"/>
<keyword evidence="2" id="KW-0418">Kinase</keyword>
<feature type="domain" description="Aminoglycoside phosphotransferase" evidence="1">
    <location>
        <begin position="43"/>
        <end position="270"/>
    </location>
</feature>
<keyword evidence="2" id="KW-0808">Transferase</keyword>
<protein>
    <submittedName>
        <fullName evidence="2">Predicted kinase, aminoglycoside phosphotransferase (APT) family</fullName>
    </submittedName>
</protein>
<dbReference type="EMBL" id="FOZG01000001">
    <property type="protein sequence ID" value="SFR89741.1"/>
    <property type="molecule type" value="Genomic_DNA"/>
</dbReference>
<evidence type="ECO:0000313" key="3">
    <source>
        <dbReference type="Proteomes" id="UP000198824"/>
    </source>
</evidence>
<dbReference type="CDD" id="cd05154">
    <property type="entry name" value="ACAD10_11_N-like"/>
    <property type="match status" value="1"/>
</dbReference>
<dbReference type="InterPro" id="IPR002575">
    <property type="entry name" value="Aminoglycoside_PTrfase"/>
</dbReference>
<accession>A0A1I6KES4</accession>
<sequence length="449" mass="47372">MLHSDDTPIPAADARWFGGQTAEAAAALRGWIEAIGGAPVRSVQRIAGGAFRTSARLTLAGGRTLFVKVDLGTAPRTPFDLERESRVLAALAGRGRAPRLLGYDPAGQAMVLTCLPGSADFAGIADPQQRARIEASFVEALAETHRIDLAGLALDHLPAGRSIGQAIAADLALWRDLLVERVADPDPVALFALAWCAARVPADARPAVLVQGDAGPGNFLFDASGVTGLVDWEMAHVGHPLEDLGCVLARSLVQPMAPADRLLVLYNAASGLAWTKAELRYATILVMTRFSVPINLALAAGDPGLDLVLTDSYFRLSQLSLLRVIAEAEGIALDETVPERGARPALGFAFDHLRALLATVVRPAIGDDYARYRLDGAVGLLGYLGAALAEDTATPPEPATKRLADATATIAAGGETLHATLQTLFTGALWREHLMRDMLGPLHGRRVAI</sequence>
<dbReference type="AlphaFoldDB" id="A0A1I6KES4"/>
<name>A0A1I6KES4_9SPHN</name>
<dbReference type="PANTHER" id="PTHR21310">
    <property type="entry name" value="AMINOGLYCOSIDE PHOSPHOTRANSFERASE-RELATED-RELATED"/>
    <property type="match status" value="1"/>
</dbReference>
<evidence type="ECO:0000313" key="2">
    <source>
        <dbReference type="EMBL" id="SFR89741.1"/>
    </source>
</evidence>
<dbReference type="InterPro" id="IPR011009">
    <property type="entry name" value="Kinase-like_dom_sf"/>
</dbReference>
<dbReference type="Gene3D" id="3.30.200.20">
    <property type="entry name" value="Phosphorylase Kinase, domain 1"/>
    <property type="match status" value="1"/>
</dbReference>
<dbReference type="Pfam" id="PF01636">
    <property type="entry name" value="APH"/>
    <property type="match status" value="1"/>
</dbReference>
<dbReference type="SUPFAM" id="SSF56112">
    <property type="entry name" value="Protein kinase-like (PK-like)"/>
    <property type="match status" value="1"/>
</dbReference>
<organism evidence="2 3">
    <name type="scientific">Sphingomonas jatrophae</name>
    <dbReference type="NCBI Taxonomy" id="1166337"/>
    <lineage>
        <taxon>Bacteria</taxon>
        <taxon>Pseudomonadati</taxon>
        <taxon>Pseudomonadota</taxon>
        <taxon>Alphaproteobacteria</taxon>
        <taxon>Sphingomonadales</taxon>
        <taxon>Sphingomonadaceae</taxon>
        <taxon>Sphingomonas</taxon>
    </lineage>
</organism>
<dbReference type="Proteomes" id="UP000198824">
    <property type="component" value="Unassembled WGS sequence"/>
</dbReference>
<reference evidence="2 3" key="1">
    <citation type="submission" date="2016-10" db="EMBL/GenBank/DDBJ databases">
        <authorList>
            <person name="de Groot N.N."/>
        </authorList>
    </citation>
    <scope>NUCLEOTIDE SEQUENCE [LARGE SCALE GENOMIC DNA]</scope>
    <source>
        <strain evidence="2 3">S5-249</strain>
    </source>
</reference>
<gene>
    <name evidence="2" type="ORF">SAMN05192580_1654</name>
</gene>
<dbReference type="RefSeq" id="WP_093313155.1">
    <property type="nucleotide sequence ID" value="NZ_FOZG01000001.1"/>
</dbReference>
<dbReference type="InterPro" id="IPR051678">
    <property type="entry name" value="AGP_Transferase"/>
</dbReference>
<dbReference type="Gene3D" id="3.90.1200.10">
    <property type="match status" value="1"/>
</dbReference>
<dbReference type="OrthoDB" id="3806873at2"/>
<dbReference type="STRING" id="1166337.SAMN05192580_1654"/>
<keyword evidence="3" id="KW-1185">Reference proteome</keyword>
<dbReference type="InterPro" id="IPR041726">
    <property type="entry name" value="ACAD10_11_N"/>
</dbReference>